<organism evidence="3 4">
    <name type="scientific">Steccherinum ochraceum</name>
    <dbReference type="NCBI Taxonomy" id="92696"/>
    <lineage>
        <taxon>Eukaryota</taxon>
        <taxon>Fungi</taxon>
        <taxon>Dikarya</taxon>
        <taxon>Basidiomycota</taxon>
        <taxon>Agaricomycotina</taxon>
        <taxon>Agaricomycetes</taxon>
        <taxon>Polyporales</taxon>
        <taxon>Steccherinaceae</taxon>
        <taxon>Steccherinum</taxon>
    </lineage>
</organism>
<comment type="caution">
    <text evidence="3">The sequence shown here is derived from an EMBL/GenBank/DDBJ whole genome shotgun (WGS) entry which is preliminary data.</text>
</comment>
<protein>
    <submittedName>
        <fullName evidence="3">Uncharacterized protein</fullName>
    </submittedName>
</protein>
<reference evidence="3 4" key="1">
    <citation type="submission" date="2018-11" db="EMBL/GenBank/DDBJ databases">
        <title>Genome assembly of Steccherinum ochraceum LE-BIN_3174, the white-rot fungus of the Steccherinaceae family (The Residual Polyporoid clade, Polyporales, Basidiomycota).</title>
        <authorList>
            <person name="Fedorova T.V."/>
            <person name="Glazunova O.A."/>
            <person name="Landesman E.O."/>
            <person name="Moiseenko K.V."/>
            <person name="Psurtseva N.V."/>
            <person name="Savinova O.S."/>
            <person name="Shakhova N.V."/>
            <person name="Tyazhelova T.V."/>
            <person name="Vasina D.V."/>
        </authorList>
    </citation>
    <scope>NUCLEOTIDE SEQUENCE [LARGE SCALE GENOMIC DNA]</scope>
    <source>
        <strain evidence="3 4">LE-BIN_3174</strain>
    </source>
</reference>
<dbReference type="EMBL" id="RWJN01000233">
    <property type="protein sequence ID" value="TCD64503.1"/>
    <property type="molecule type" value="Genomic_DNA"/>
</dbReference>
<feature type="region of interest" description="Disordered" evidence="2">
    <location>
        <begin position="1"/>
        <end position="44"/>
    </location>
</feature>
<evidence type="ECO:0000256" key="2">
    <source>
        <dbReference type="SAM" id="MobiDB-lite"/>
    </source>
</evidence>
<keyword evidence="4" id="KW-1185">Reference proteome</keyword>
<dbReference type="AlphaFoldDB" id="A0A4R0RCT5"/>
<sequence length="586" mass="64738">MSFSTLNEEDRASNGPRCSRAAARNSETRTPSPEAGVTTGITEAEREDILCSPVRRDANDAQLVTSLSRDVDRKSCENNAHLAVATPKGLSSTTVIRRSVNAQCSSYDEILLVDDALASSRSSERRNDVHGRAYEDEVQGHMPAMDDALASSKDSLLQHCAVKSEVQSSSDSPSVSSLQAQAAYWRLEYLKMRHQLGDTERALSDAEYELEDARAQLDYAWNLVDELKQTVSEMTAEVKAISGEFGVIAKMRAHQRIRYVFVDGSVSRVADGTSGDSYASPSSESEVLRDEGGSAKILVFSFATFARFLLMFHPYRRIFTHQDFEEIDWPITRCFRCNYTDHGYFASRRYPVEPLPSTSGDEAFKSYDDTIASHGGSLRSAIPSLQSTPFVPNSSLRFSLAVWSQSWGHGCPLLWTRVFADPGTSWNVVGLVLSRCLNLPFDAEFLNDPLDHDWIWDEHVHAADPVLQLQHIQRMRSFKIHAGAFLDDYLENLPDAPAPLLETLSITGTARSEAILRFFGPRAPNVRTLTLGGVELDAMLVGSVSQFTAVTSFEITVDCEVGGTNLQGLCATLRCMPCLSSLKVAF</sequence>
<feature type="coiled-coil region" evidence="1">
    <location>
        <begin position="196"/>
        <end position="244"/>
    </location>
</feature>
<keyword evidence="1" id="KW-0175">Coiled coil</keyword>
<name>A0A4R0RCT5_9APHY</name>
<accession>A0A4R0RCT5</accession>
<gene>
    <name evidence="3" type="ORF">EIP91_004031</name>
</gene>
<evidence type="ECO:0000256" key="1">
    <source>
        <dbReference type="SAM" id="Coils"/>
    </source>
</evidence>
<dbReference type="Proteomes" id="UP000292702">
    <property type="component" value="Unassembled WGS sequence"/>
</dbReference>
<proteinExistence type="predicted"/>
<evidence type="ECO:0000313" key="3">
    <source>
        <dbReference type="EMBL" id="TCD64503.1"/>
    </source>
</evidence>
<evidence type="ECO:0000313" key="4">
    <source>
        <dbReference type="Proteomes" id="UP000292702"/>
    </source>
</evidence>